<feature type="chain" id="PRO_5046985767" evidence="1">
    <location>
        <begin position="20"/>
        <end position="160"/>
    </location>
</feature>
<gene>
    <name evidence="2" type="ORF">ABDB84_07155</name>
</gene>
<evidence type="ECO:0000313" key="3">
    <source>
        <dbReference type="Proteomes" id="UP001410394"/>
    </source>
</evidence>
<dbReference type="SUPFAM" id="SSF110087">
    <property type="entry name" value="DR1885-like metal-binding protein"/>
    <property type="match status" value="1"/>
</dbReference>
<accession>A0ABU9YWY0</accession>
<dbReference type="PANTHER" id="PTHR36302">
    <property type="entry name" value="BLR7088 PROTEIN"/>
    <property type="match status" value="1"/>
</dbReference>
<dbReference type="InterPro" id="IPR007410">
    <property type="entry name" value="LpqE-like"/>
</dbReference>
<dbReference type="Gene3D" id="2.60.40.1890">
    <property type="entry name" value="PCu(A)C copper chaperone"/>
    <property type="match status" value="1"/>
</dbReference>
<reference evidence="2 3" key="1">
    <citation type="journal article" date="2018" name="Int. J. Syst. Evol. Microbiol.">
        <title>Uliginosibacterium sediminicola sp. nov., isolated from freshwater sediment.</title>
        <authorList>
            <person name="Hwang W.M."/>
            <person name="Kim S.M."/>
            <person name="Kang K."/>
            <person name="Ahn T.Y."/>
        </authorList>
    </citation>
    <scope>NUCLEOTIDE SEQUENCE [LARGE SCALE GENOMIC DNA]</scope>
    <source>
        <strain evidence="2 3">M1-21</strain>
    </source>
</reference>
<dbReference type="InterPro" id="IPR036182">
    <property type="entry name" value="PCuAC_sf"/>
</dbReference>
<comment type="caution">
    <text evidence="2">The sequence shown here is derived from an EMBL/GenBank/DDBJ whole genome shotgun (WGS) entry which is preliminary data.</text>
</comment>
<organism evidence="2 3">
    <name type="scientific">Uliginosibacterium sediminicola</name>
    <dbReference type="NCBI Taxonomy" id="2024550"/>
    <lineage>
        <taxon>Bacteria</taxon>
        <taxon>Pseudomonadati</taxon>
        <taxon>Pseudomonadota</taxon>
        <taxon>Betaproteobacteria</taxon>
        <taxon>Rhodocyclales</taxon>
        <taxon>Zoogloeaceae</taxon>
        <taxon>Uliginosibacterium</taxon>
    </lineage>
</organism>
<name>A0ABU9YWY0_9RHOO</name>
<keyword evidence="1" id="KW-0732">Signal</keyword>
<protein>
    <submittedName>
        <fullName evidence="2">Copper chaperone PCu(A)C</fullName>
    </submittedName>
</protein>
<evidence type="ECO:0000313" key="2">
    <source>
        <dbReference type="EMBL" id="MEN3068253.1"/>
    </source>
</evidence>
<dbReference type="Pfam" id="PF04314">
    <property type="entry name" value="PCuAC"/>
    <property type="match status" value="1"/>
</dbReference>
<dbReference type="EMBL" id="JBDIVE010000003">
    <property type="protein sequence ID" value="MEN3068253.1"/>
    <property type="molecule type" value="Genomic_DNA"/>
</dbReference>
<feature type="signal peptide" evidence="1">
    <location>
        <begin position="1"/>
        <end position="19"/>
    </location>
</feature>
<sequence length="160" mass="16994">MKSFLLAALLGCASLLAQAHEYDLGAIHIVHPWARATPPGAQTAGGFLKLENKGGADRLLSASAGVSEFVEVHEMSMDNNVMKMRKLDAGLELPAGKTVELKPGSFHIMFINLKAPLKQGDKFPLTLKFEKAGTLKVDVAVEAMTASSAPAAGHDHGHMH</sequence>
<evidence type="ECO:0000256" key="1">
    <source>
        <dbReference type="SAM" id="SignalP"/>
    </source>
</evidence>
<dbReference type="PANTHER" id="PTHR36302:SF1">
    <property type="entry name" value="COPPER CHAPERONE PCU(A)C"/>
    <property type="match status" value="1"/>
</dbReference>
<dbReference type="InterPro" id="IPR058248">
    <property type="entry name" value="Lxx211020-like"/>
</dbReference>
<proteinExistence type="predicted"/>
<dbReference type="RefSeq" id="WP_345919023.1">
    <property type="nucleotide sequence ID" value="NZ_JBDIVE010000003.1"/>
</dbReference>
<dbReference type="Proteomes" id="UP001410394">
    <property type="component" value="Unassembled WGS sequence"/>
</dbReference>
<keyword evidence="3" id="KW-1185">Reference proteome</keyword>